<feature type="compositionally biased region" description="Polar residues" evidence="1">
    <location>
        <begin position="86"/>
        <end position="103"/>
    </location>
</feature>
<feature type="region of interest" description="Disordered" evidence="1">
    <location>
        <begin position="1"/>
        <end position="120"/>
    </location>
</feature>
<feature type="compositionally biased region" description="Polar residues" evidence="1">
    <location>
        <begin position="38"/>
        <end position="59"/>
    </location>
</feature>
<name>A0A3N0YKM5_ANAGA</name>
<organism evidence="2 3">
    <name type="scientific">Anabarilius grahami</name>
    <name type="common">Kanglang fish</name>
    <name type="synonym">Barilius grahami</name>
    <dbReference type="NCBI Taxonomy" id="495550"/>
    <lineage>
        <taxon>Eukaryota</taxon>
        <taxon>Metazoa</taxon>
        <taxon>Chordata</taxon>
        <taxon>Craniata</taxon>
        <taxon>Vertebrata</taxon>
        <taxon>Euteleostomi</taxon>
        <taxon>Actinopterygii</taxon>
        <taxon>Neopterygii</taxon>
        <taxon>Teleostei</taxon>
        <taxon>Ostariophysi</taxon>
        <taxon>Cypriniformes</taxon>
        <taxon>Xenocyprididae</taxon>
        <taxon>Xenocypridinae</taxon>
        <taxon>Xenocypridinae incertae sedis</taxon>
        <taxon>Anabarilius</taxon>
    </lineage>
</organism>
<gene>
    <name evidence="2" type="ORF">DPX16_1449</name>
</gene>
<comment type="caution">
    <text evidence="2">The sequence shown here is derived from an EMBL/GenBank/DDBJ whole genome shotgun (WGS) entry which is preliminary data.</text>
</comment>
<accession>A0A3N0YKM5</accession>
<sequence>MNTPAYDPTGLPRPKPPADGSQTHTTHTSQSAAVAQTDTTIAWKTRIQTPGKSRSSVNHKQLVLLGTRESRLKETRRPEDTRREVSSQQINLSESQETPTGSGQKVERDAHTHHNFVLPS</sequence>
<reference evidence="2 3" key="1">
    <citation type="submission" date="2018-10" db="EMBL/GenBank/DDBJ databases">
        <title>Genome assembly for a Yunnan-Guizhou Plateau 3E fish, Anabarilius grahami (Regan), and its evolutionary and genetic applications.</title>
        <authorList>
            <person name="Jiang W."/>
        </authorList>
    </citation>
    <scope>NUCLEOTIDE SEQUENCE [LARGE SCALE GENOMIC DNA]</scope>
    <source>
        <strain evidence="2">AG-KIZ</strain>
        <tissue evidence="2">Muscle</tissue>
    </source>
</reference>
<evidence type="ECO:0000256" key="1">
    <source>
        <dbReference type="SAM" id="MobiDB-lite"/>
    </source>
</evidence>
<evidence type="ECO:0000313" key="3">
    <source>
        <dbReference type="Proteomes" id="UP000281406"/>
    </source>
</evidence>
<dbReference type="EMBL" id="RJVU01036813">
    <property type="protein sequence ID" value="ROL46812.1"/>
    <property type="molecule type" value="Genomic_DNA"/>
</dbReference>
<evidence type="ECO:0000313" key="2">
    <source>
        <dbReference type="EMBL" id="ROL46812.1"/>
    </source>
</evidence>
<keyword evidence="3" id="KW-1185">Reference proteome</keyword>
<dbReference type="AlphaFoldDB" id="A0A3N0YKM5"/>
<feature type="compositionally biased region" description="Low complexity" evidence="1">
    <location>
        <begin position="21"/>
        <end position="37"/>
    </location>
</feature>
<proteinExistence type="predicted"/>
<dbReference type="Proteomes" id="UP000281406">
    <property type="component" value="Unassembled WGS sequence"/>
</dbReference>
<protein>
    <submittedName>
        <fullName evidence="2">Uncharacterized protein</fullName>
    </submittedName>
</protein>
<feature type="compositionally biased region" description="Basic and acidic residues" evidence="1">
    <location>
        <begin position="68"/>
        <end position="85"/>
    </location>
</feature>